<keyword evidence="4" id="KW-1185">Reference proteome</keyword>
<dbReference type="Ensembl" id="ENSATET00000035296.2">
    <property type="protein sequence ID" value="ENSATEP00000034789.2"/>
    <property type="gene ID" value="ENSATEG00000023906.2"/>
</dbReference>
<proteinExistence type="predicted"/>
<reference evidence="3" key="2">
    <citation type="submission" date="2025-08" db="UniProtKB">
        <authorList>
            <consortium name="Ensembl"/>
        </authorList>
    </citation>
    <scope>IDENTIFICATION</scope>
</reference>
<dbReference type="Proteomes" id="UP000265040">
    <property type="component" value="Chromosome 7"/>
</dbReference>
<evidence type="ECO:0000259" key="2">
    <source>
        <dbReference type="Pfam" id="PF17733"/>
    </source>
</evidence>
<protein>
    <recommendedName>
        <fullName evidence="2">Peroxisomal membrane protein PEX14-like KPWE domain-containing protein</fullName>
    </recommendedName>
</protein>
<dbReference type="Pfam" id="PF17733">
    <property type="entry name" value="KPWE_dom"/>
    <property type="match status" value="1"/>
</dbReference>
<reference evidence="3" key="1">
    <citation type="submission" date="2021-04" db="EMBL/GenBank/DDBJ databases">
        <authorList>
            <consortium name="Wellcome Sanger Institute Data Sharing"/>
        </authorList>
    </citation>
    <scope>NUCLEOTIDE SEQUENCE [LARGE SCALE GENOMIC DNA]</scope>
</reference>
<name>A0A3Q1JUH2_ANATE</name>
<evidence type="ECO:0000256" key="1">
    <source>
        <dbReference type="SAM" id="MobiDB-lite"/>
    </source>
</evidence>
<dbReference type="GeneTree" id="ENSGT00940000174755"/>
<dbReference type="InParanoid" id="A0A3Q1JUH2"/>
<sequence>MKPTDCSLEQLDQRTPSDPESRICKDQTAETETAQLSFAEVMQLVQAGKEVPGAIKLDIKPSNQSPTPSRRERIMKPWETMVCHYSSGLQSMNVTGSPQVLVKNIEY</sequence>
<organism evidence="3 4">
    <name type="scientific">Anabas testudineus</name>
    <name type="common">Climbing perch</name>
    <name type="synonym">Anthias testudineus</name>
    <dbReference type="NCBI Taxonomy" id="64144"/>
    <lineage>
        <taxon>Eukaryota</taxon>
        <taxon>Metazoa</taxon>
        <taxon>Chordata</taxon>
        <taxon>Craniata</taxon>
        <taxon>Vertebrata</taxon>
        <taxon>Euteleostomi</taxon>
        <taxon>Actinopterygii</taxon>
        <taxon>Neopterygii</taxon>
        <taxon>Teleostei</taxon>
        <taxon>Neoteleostei</taxon>
        <taxon>Acanthomorphata</taxon>
        <taxon>Anabantaria</taxon>
        <taxon>Anabantiformes</taxon>
        <taxon>Anabantoidei</taxon>
        <taxon>Anabantidae</taxon>
        <taxon>Anabas</taxon>
    </lineage>
</organism>
<feature type="domain" description="Peroxisomal membrane protein PEX14-like KPWE" evidence="2">
    <location>
        <begin position="35"/>
        <end position="80"/>
    </location>
</feature>
<feature type="region of interest" description="Disordered" evidence="1">
    <location>
        <begin position="56"/>
        <end position="75"/>
    </location>
</feature>
<dbReference type="InterPro" id="IPR040554">
    <property type="entry name" value="KPWE_PEX14_dom"/>
</dbReference>
<dbReference type="STRING" id="64144.ENSATEP00000034789"/>
<dbReference type="AlphaFoldDB" id="A0A3Q1JUH2"/>
<feature type="region of interest" description="Disordered" evidence="1">
    <location>
        <begin position="1"/>
        <end position="28"/>
    </location>
</feature>
<accession>A0A3Q1JUH2</accession>
<evidence type="ECO:0000313" key="4">
    <source>
        <dbReference type="Proteomes" id="UP000265040"/>
    </source>
</evidence>
<evidence type="ECO:0000313" key="3">
    <source>
        <dbReference type="Ensembl" id="ENSATEP00000034789.2"/>
    </source>
</evidence>
<dbReference type="OrthoDB" id="9936937at2759"/>
<feature type="compositionally biased region" description="Basic and acidic residues" evidence="1">
    <location>
        <begin position="11"/>
        <end position="28"/>
    </location>
</feature>
<reference evidence="3" key="3">
    <citation type="submission" date="2025-09" db="UniProtKB">
        <authorList>
            <consortium name="Ensembl"/>
        </authorList>
    </citation>
    <scope>IDENTIFICATION</scope>
</reference>